<comment type="similarity">
    <text evidence="2">Belongs to the peptidase A22B family.</text>
</comment>
<evidence type="ECO:0000256" key="9">
    <source>
        <dbReference type="SAM" id="Phobius"/>
    </source>
</evidence>
<dbReference type="GO" id="GO:0006465">
    <property type="term" value="P:signal peptide processing"/>
    <property type="evidence" value="ECO:0007669"/>
    <property type="project" value="TreeGrafter"/>
</dbReference>
<dbReference type="InParanoid" id="A0A316YXL2"/>
<dbReference type="EMBL" id="KZ819634">
    <property type="protein sequence ID" value="PWN93786.1"/>
    <property type="molecule type" value="Genomic_DNA"/>
</dbReference>
<keyword evidence="3 9" id="KW-0812">Transmembrane</keyword>
<name>A0A316YXL2_9BASI</name>
<dbReference type="GO" id="GO:0042500">
    <property type="term" value="F:aspartic endopeptidase activity, intramembrane cleaving"/>
    <property type="evidence" value="ECO:0007669"/>
    <property type="project" value="InterPro"/>
</dbReference>
<dbReference type="GO" id="GO:0098553">
    <property type="term" value="C:lumenal side of endoplasmic reticulum membrane"/>
    <property type="evidence" value="ECO:0007669"/>
    <property type="project" value="TreeGrafter"/>
</dbReference>
<dbReference type="InterPro" id="IPR006639">
    <property type="entry name" value="Preselin/SPP"/>
</dbReference>
<evidence type="ECO:0000256" key="8">
    <source>
        <dbReference type="SAM" id="MobiDB-lite"/>
    </source>
</evidence>
<evidence type="ECO:0000256" key="3">
    <source>
        <dbReference type="ARBA" id="ARBA00022692"/>
    </source>
</evidence>
<sequence length="443" mass="48971">MTSDRDLFVAYGALMGGALLPIYHGAYASLRTPRSTIEKLKARKKLSDADLSDYEEELDESGLPETLTSEDAYWLPVLGSAVLFGMFLVFKYLDKVWVDRVLGFYFACVGSFAVTKAFLAVVTGVLGRERIKNMDLTKLQLSRRVRKGGIKGKESKPQDLLIVRLTNIHPPVVVLSSIVVGAYLWNKHWILSNVLALSLSLSSISLLALDSFKTGSIMLAGLFVYDVFWVFGTNVMVSVARGFDGPIKIVWPKNLVEGLFDGATDWKMTMLGLGDIVIPGIFIALALRYDQHRYAKVNEKLLITKHDVDFPKPYFKATLVAYVAGLATTMLVMHFTKAAQPALLYLSPACVGAIVITSLRLGQWSETWAYDSNEEDAKADEEAKRAKGEAAGEDEADDDDDDDDDNDEAAWEGVKDDGSNATQHPRSTRSSTRKRKTSTKTDK</sequence>
<protein>
    <recommendedName>
        <fullName evidence="12">Peptidase A22B, signal peptide peptidase</fullName>
    </recommendedName>
</protein>
<dbReference type="OrthoDB" id="29661at2759"/>
<keyword evidence="6 9" id="KW-1133">Transmembrane helix</keyword>
<dbReference type="FunCoup" id="A0A316YXL2">
    <property type="interactions" value="138"/>
</dbReference>
<keyword evidence="5" id="KW-0256">Endoplasmic reticulum</keyword>
<evidence type="ECO:0000256" key="2">
    <source>
        <dbReference type="ARBA" id="ARBA00006859"/>
    </source>
</evidence>
<feature type="transmembrane region" description="Helical" evidence="9">
    <location>
        <begin position="314"/>
        <end position="336"/>
    </location>
</feature>
<evidence type="ECO:0000256" key="1">
    <source>
        <dbReference type="ARBA" id="ARBA00004477"/>
    </source>
</evidence>
<feature type="compositionally biased region" description="Basic residues" evidence="8">
    <location>
        <begin position="431"/>
        <end position="443"/>
    </location>
</feature>
<feature type="region of interest" description="Disordered" evidence="8">
    <location>
        <begin position="372"/>
        <end position="443"/>
    </location>
</feature>
<dbReference type="AlphaFoldDB" id="A0A316YXL2"/>
<evidence type="ECO:0008006" key="12">
    <source>
        <dbReference type="Google" id="ProtNLM"/>
    </source>
</evidence>
<feature type="compositionally biased region" description="Basic and acidic residues" evidence="8">
    <location>
        <begin position="380"/>
        <end position="390"/>
    </location>
</feature>
<feature type="compositionally biased region" description="Acidic residues" evidence="8">
    <location>
        <begin position="391"/>
        <end position="410"/>
    </location>
</feature>
<dbReference type="STRING" id="215250.A0A316YXL2"/>
<gene>
    <name evidence="10" type="ORF">FA10DRAFT_264385</name>
</gene>
<organism evidence="10 11">
    <name type="scientific">Acaromyces ingoldii</name>
    <dbReference type="NCBI Taxonomy" id="215250"/>
    <lineage>
        <taxon>Eukaryota</taxon>
        <taxon>Fungi</taxon>
        <taxon>Dikarya</taxon>
        <taxon>Basidiomycota</taxon>
        <taxon>Ustilaginomycotina</taxon>
        <taxon>Exobasidiomycetes</taxon>
        <taxon>Exobasidiales</taxon>
        <taxon>Cryptobasidiaceae</taxon>
        <taxon>Acaromyces</taxon>
    </lineage>
</organism>
<feature type="transmembrane region" description="Helical" evidence="9">
    <location>
        <begin position="72"/>
        <end position="90"/>
    </location>
</feature>
<proteinExistence type="inferred from homology"/>
<evidence type="ECO:0000313" key="11">
    <source>
        <dbReference type="Proteomes" id="UP000245768"/>
    </source>
</evidence>
<feature type="transmembrane region" description="Helical" evidence="9">
    <location>
        <begin position="190"/>
        <end position="209"/>
    </location>
</feature>
<comment type="subcellular location">
    <subcellularLocation>
        <location evidence="1">Endoplasmic reticulum membrane</location>
        <topology evidence="1">Multi-pass membrane protein</topology>
    </subcellularLocation>
</comment>
<feature type="transmembrane region" description="Helical" evidence="9">
    <location>
        <begin position="342"/>
        <end position="362"/>
    </location>
</feature>
<dbReference type="GO" id="GO:0033619">
    <property type="term" value="P:membrane protein proteolysis"/>
    <property type="evidence" value="ECO:0007669"/>
    <property type="project" value="TreeGrafter"/>
</dbReference>
<reference evidence="10 11" key="1">
    <citation type="journal article" date="2018" name="Mol. Biol. Evol.">
        <title>Broad Genomic Sampling Reveals a Smut Pathogenic Ancestry of the Fungal Clade Ustilaginomycotina.</title>
        <authorList>
            <person name="Kijpornyongpan T."/>
            <person name="Mondo S.J."/>
            <person name="Barry K."/>
            <person name="Sandor L."/>
            <person name="Lee J."/>
            <person name="Lipzen A."/>
            <person name="Pangilinan J."/>
            <person name="LaButti K."/>
            <person name="Hainaut M."/>
            <person name="Henrissat B."/>
            <person name="Grigoriev I.V."/>
            <person name="Spatafora J.W."/>
            <person name="Aime M.C."/>
        </authorList>
    </citation>
    <scope>NUCLEOTIDE SEQUENCE [LARGE SCALE GENOMIC DNA]</scope>
    <source>
        <strain evidence="10 11">MCA 4198</strain>
    </source>
</reference>
<dbReference type="Proteomes" id="UP000245768">
    <property type="component" value="Unassembled WGS sequence"/>
</dbReference>
<keyword evidence="4" id="KW-0378">Hydrolase</keyword>
<dbReference type="SMART" id="SM00730">
    <property type="entry name" value="PSN"/>
    <property type="match status" value="1"/>
</dbReference>
<evidence type="ECO:0000256" key="6">
    <source>
        <dbReference type="ARBA" id="ARBA00022989"/>
    </source>
</evidence>
<dbReference type="PANTHER" id="PTHR12174">
    <property type="entry name" value="SIGNAL PEPTIDE PEPTIDASE"/>
    <property type="match status" value="1"/>
</dbReference>
<dbReference type="Pfam" id="PF04258">
    <property type="entry name" value="Peptidase_A22B"/>
    <property type="match status" value="1"/>
</dbReference>
<dbReference type="GO" id="GO:0098554">
    <property type="term" value="C:cytoplasmic side of endoplasmic reticulum membrane"/>
    <property type="evidence" value="ECO:0007669"/>
    <property type="project" value="TreeGrafter"/>
</dbReference>
<keyword evidence="7 9" id="KW-0472">Membrane</keyword>
<evidence type="ECO:0000313" key="10">
    <source>
        <dbReference type="EMBL" id="PWN93786.1"/>
    </source>
</evidence>
<feature type="transmembrane region" description="Helical" evidence="9">
    <location>
        <begin position="216"/>
        <end position="237"/>
    </location>
</feature>
<feature type="transmembrane region" description="Helical" evidence="9">
    <location>
        <begin position="102"/>
        <end position="126"/>
    </location>
</feature>
<dbReference type="InterPro" id="IPR007369">
    <property type="entry name" value="Peptidase_A22B_SPP"/>
</dbReference>
<evidence type="ECO:0000256" key="4">
    <source>
        <dbReference type="ARBA" id="ARBA00022801"/>
    </source>
</evidence>
<dbReference type="PANTHER" id="PTHR12174:SF23">
    <property type="entry name" value="MINOR HISTOCOMPATIBILITY ANTIGEN H13"/>
    <property type="match status" value="1"/>
</dbReference>
<dbReference type="RefSeq" id="XP_025380984.1">
    <property type="nucleotide sequence ID" value="XM_025520628.1"/>
</dbReference>
<accession>A0A316YXL2</accession>
<evidence type="ECO:0000256" key="5">
    <source>
        <dbReference type="ARBA" id="ARBA00022824"/>
    </source>
</evidence>
<keyword evidence="11" id="KW-1185">Reference proteome</keyword>
<feature type="transmembrane region" description="Helical" evidence="9">
    <location>
        <begin position="268"/>
        <end position="287"/>
    </location>
</feature>
<evidence type="ECO:0000256" key="7">
    <source>
        <dbReference type="ARBA" id="ARBA00023136"/>
    </source>
</evidence>
<feature type="transmembrane region" description="Helical" evidence="9">
    <location>
        <begin position="6"/>
        <end position="30"/>
    </location>
</feature>
<dbReference type="GeneID" id="37042544"/>